<name>K4AH89_SETIT</name>
<evidence type="ECO:0000313" key="2">
    <source>
        <dbReference type="EnsemblPlants" id="KQK90391"/>
    </source>
</evidence>
<sequence>MPERFLPHRNHPYAHSTGGHTHETTTTVVHDFQITMAAGDNLVQITMAAEDNLVIASTVSITSHRTGSPGKSHHREQRGPWSKDGPANII</sequence>
<feature type="region of interest" description="Disordered" evidence="1">
    <location>
        <begin position="62"/>
        <end position="90"/>
    </location>
</feature>
<evidence type="ECO:0000256" key="1">
    <source>
        <dbReference type="SAM" id="MobiDB-lite"/>
    </source>
</evidence>
<dbReference type="EMBL" id="AGNK02005931">
    <property type="status" value="NOT_ANNOTATED_CDS"/>
    <property type="molecule type" value="Genomic_DNA"/>
</dbReference>
<dbReference type="HOGENOM" id="CLU_2445034_0_0_1"/>
<accession>K4AH89</accession>
<proteinExistence type="predicted"/>
<evidence type="ECO:0000313" key="3">
    <source>
        <dbReference type="Proteomes" id="UP000004995"/>
    </source>
</evidence>
<organism evidence="2 3">
    <name type="scientific">Setaria italica</name>
    <name type="common">Foxtail millet</name>
    <name type="synonym">Panicum italicum</name>
    <dbReference type="NCBI Taxonomy" id="4555"/>
    <lineage>
        <taxon>Eukaryota</taxon>
        <taxon>Viridiplantae</taxon>
        <taxon>Streptophyta</taxon>
        <taxon>Embryophyta</taxon>
        <taxon>Tracheophyta</taxon>
        <taxon>Spermatophyta</taxon>
        <taxon>Magnoliopsida</taxon>
        <taxon>Liliopsida</taxon>
        <taxon>Poales</taxon>
        <taxon>Poaceae</taxon>
        <taxon>PACMAD clade</taxon>
        <taxon>Panicoideae</taxon>
        <taxon>Panicodae</taxon>
        <taxon>Paniceae</taxon>
        <taxon>Cenchrinae</taxon>
        <taxon>Setaria</taxon>
    </lineage>
</organism>
<keyword evidence="3" id="KW-1185">Reference proteome</keyword>
<dbReference type="Proteomes" id="UP000004995">
    <property type="component" value="Unassembled WGS sequence"/>
</dbReference>
<dbReference type="AlphaFoldDB" id="K4AH89"/>
<dbReference type="InParanoid" id="K4AH89"/>
<protein>
    <submittedName>
        <fullName evidence="2">Uncharacterized protein</fullName>
    </submittedName>
</protein>
<dbReference type="EnsemblPlants" id="KQK90391">
    <property type="protein sequence ID" value="KQK90391"/>
    <property type="gene ID" value="SETIT_038246mg"/>
</dbReference>
<feature type="region of interest" description="Disordered" evidence="1">
    <location>
        <begin position="1"/>
        <end position="22"/>
    </location>
</feature>
<dbReference type="Gramene" id="KQK90391">
    <property type="protein sequence ID" value="KQK90391"/>
    <property type="gene ID" value="SETIT_038246mg"/>
</dbReference>
<reference evidence="3" key="1">
    <citation type="journal article" date="2012" name="Nat. Biotechnol.">
        <title>Reference genome sequence of the model plant Setaria.</title>
        <authorList>
            <person name="Bennetzen J.L."/>
            <person name="Schmutz J."/>
            <person name="Wang H."/>
            <person name="Percifield R."/>
            <person name="Hawkins J."/>
            <person name="Pontaroli A.C."/>
            <person name="Estep M."/>
            <person name="Feng L."/>
            <person name="Vaughn J.N."/>
            <person name="Grimwood J."/>
            <person name="Jenkins J."/>
            <person name="Barry K."/>
            <person name="Lindquist E."/>
            <person name="Hellsten U."/>
            <person name="Deshpande S."/>
            <person name="Wang X."/>
            <person name="Wu X."/>
            <person name="Mitros T."/>
            <person name="Triplett J."/>
            <person name="Yang X."/>
            <person name="Ye C.Y."/>
            <person name="Mauro-Herrera M."/>
            <person name="Wang L."/>
            <person name="Li P."/>
            <person name="Sharma M."/>
            <person name="Sharma R."/>
            <person name="Ronald P.C."/>
            <person name="Panaud O."/>
            <person name="Kellogg E.A."/>
            <person name="Brutnell T.P."/>
            <person name="Doust A.N."/>
            <person name="Tuskan G.A."/>
            <person name="Rokhsar D."/>
            <person name="Devos K.M."/>
        </authorList>
    </citation>
    <scope>NUCLEOTIDE SEQUENCE [LARGE SCALE GENOMIC DNA]</scope>
    <source>
        <strain evidence="3">cv. Yugu1</strain>
    </source>
</reference>
<reference evidence="2" key="2">
    <citation type="submission" date="2018-08" db="UniProtKB">
        <authorList>
            <consortium name="EnsemblPlants"/>
        </authorList>
    </citation>
    <scope>IDENTIFICATION</scope>
    <source>
        <strain evidence="2">Yugu1</strain>
    </source>
</reference>